<feature type="compositionally biased region" description="Polar residues" evidence="7">
    <location>
        <begin position="437"/>
        <end position="454"/>
    </location>
</feature>
<feature type="compositionally biased region" description="Low complexity" evidence="7">
    <location>
        <begin position="385"/>
        <end position="394"/>
    </location>
</feature>
<dbReference type="Gene3D" id="6.10.250.1080">
    <property type="match status" value="1"/>
</dbReference>
<dbReference type="GO" id="GO:0007059">
    <property type="term" value="P:chromosome segregation"/>
    <property type="evidence" value="ECO:0007669"/>
    <property type="project" value="TreeGrafter"/>
</dbReference>
<dbReference type="GO" id="GO:0005874">
    <property type="term" value="C:microtubule"/>
    <property type="evidence" value="ECO:0007669"/>
    <property type="project" value="UniProtKB-KW"/>
</dbReference>
<dbReference type="GO" id="GO:0000132">
    <property type="term" value="P:establishment of mitotic spindle orientation"/>
    <property type="evidence" value="ECO:0007669"/>
    <property type="project" value="TreeGrafter"/>
</dbReference>
<proteinExistence type="inferred from homology"/>
<comment type="caution">
    <text evidence="9">The sequence shown here is derived from an EMBL/GenBank/DDBJ whole genome shotgun (WGS) entry which is preliminary data.</text>
</comment>
<dbReference type="Proteomes" id="UP000474640">
    <property type="component" value="Unassembled WGS sequence"/>
</dbReference>
<feature type="region of interest" description="Disordered" evidence="7">
    <location>
        <begin position="414"/>
        <end position="566"/>
    </location>
</feature>
<evidence type="ECO:0000256" key="1">
    <source>
        <dbReference type="ARBA" id="ARBA00004245"/>
    </source>
</evidence>
<evidence type="ECO:0000256" key="5">
    <source>
        <dbReference type="ARBA" id="ARBA00023054"/>
    </source>
</evidence>
<evidence type="ECO:0000256" key="4">
    <source>
        <dbReference type="ARBA" id="ARBA00022701"/>
    </source>
</evidence>
<dbReference type="InterPro" id="IPR033494">
    <property type="entry name" value="NUDE"/>
</dbReference>
<evidence type="ECO:0000256" key="2">
    <source>
        <dbReference type="ARBA" id="ARBA00007429"/>
    </source>
</evidence>
<dbReference type="GO" id="GO:0008017">
    <property type="term" value="F:microtubule binding"/>
    <property type="evidence" value="ECO:0007669"/>
    <property type="project" value="InterPro"/>
</dbReference>
<dbReference type="OrthoDB" id="5877028at2759"/>
<feature type="region of interest" description="Disordered" evidence="7">
    <location>
        <begin position="189"/>
        <end position="291"/>
    </location>
</feature>
<evidence type="ECO:0000256" key="7">
    <source>
        <dbReference type="SAM" id="MobiDB-lite"/>
    </source>
</evidence>
<feature type="compositionally biased region" description="Low complexity" evidence="7">
    <location>
        <begin position="219"/>
        <end position="241"/>
    </location>
</feature>
<keyword evidence="6" id="KW-0206">Cytoskeleton</keyword>
<name>A0A7C8V0B5_ORBOL</name>
<organism evidence="9 10">
    <name type="scientific">Orbilia oligospora</name>
    <name type="common">Nematode-trapping fungus</name>
    <name type="synonym">Arthrobotrys oligospora</name>
    <dbReference type="NCBI Taxonomy" id="2813651"/>
    <lineage>
        <taxon>Eukaryota</taxon>
        <taxon>Fungi</taxon>
        <taxon>Dikarya</taxon>
        <taxon>Ascomycota</taxon>
        <taxon>Pezizomycotina</taxon>
        <taxon>Orbiliomycetes</taxon>
        <taxon>Orbiliales</taxon>
        <taxon>Orbiliaceae</taxon>
        <taxon>Orbilia</taxon>
    </lineage>
</organism>
<dbReference type="GO" id="GO:0000776">
    <property type="term" value="C:kinetochore"/>
    <property type="evidence" value="ECO:0007669"/>
    <property type="project" value="TreeGrafter"/>
</dbReference>
<gene>
    <name evidence="9" type="primary">NDE1_3</name>
    <name evidence="9" type="ORF">TWF970_009414</name>
</gene>
<keyword evidence="9" id="KW-0830">Ubiquinone</keyword>
<feature type="domain" description="NUDE" evidence="8">
    <location>
        <begin position="141"/>
        <end position="288"/>
    </location>
</feature>
<dbReference type="AlphaFoldDB" id="A0A7C8V0B5"/>
<comment type="subcellular location">
    <subcellularLocation>
        <location evidence="1">Cytoplasm</location>
        <location evidence="1">Cytoskeleton</location>
    </subcellularLocation>
</comment>
<feature type="region of interest" description="Disordered" evidence="7">
    <location>
        <begin position="342"/>
        <end position="395"/>
    </location>
</feature>
<sequence>MMAAADLASPQKPDWLSPSEEVEWYKSQYASLEQELLEFQTFSKELETELERELKTLEKEVEGHERNINTLRKKNEGLKYEVDEWKTKFKSSKEEANHVQNQLQKEITELREKNRTAQIRIREMEVSNDDFERNERIVKSSLDDLESKYNMAIERNVMNESEIQMLEQEREELRIELQRFKDELAELKVEAELSEEKYRMARRGTSNPRFQSPMPDAPTTPTSVSPTPRLSRATPSADFSSPTPPSPPISETSTSGSRIPTPHKDHLMTPKASHYRRGLPKGTPKKTPSMANLSDSARKKLIGNAAVAAKNNTNIPGPNSKSLTQIRGLIGQMQRLEKRVQTARSKMPPPAAKTPPRRMSPHLGSSAFLPPSSINLRRNIRNPGSTTSSVTSTSIEERFGSLSRSFGSHMVEAITRTDTPSSRPSSRTSSRQSYSTAGQGVSRPSSRASTSNVSHIPVPEYSSLPASKPRSSIGGLNDDIFATPRRGLTRTESGAHSRAVSTSGGSAIPRRKSMQTIHGGAGSMSASYRRVSGGLNSLNLTDKNAPPVPPVPPTMRRKKLSGVGDA</sequence>
<feature type="compositionally biased region" description="Low complexity" evidence="7">
    <location>
        <begin position="416"/>
        <end position="436"/>
    </location>
</feature>
<dbReference type="InterPro" id="IPR006964">
    <property type="entry name" value="NUDE_dom"/>
</dbReference>
<keyword evidence="3" id="KW-0963">Cytoplasm</keyword>
<evidence type="ECO:0000256" key="6">
    <source>
        <dbReference type="ARBA" id="ARBA00023212"/>
    </source>
</evidence>
<feature type="compositionally biased region" description="Basic and acidic residues" evidence="7">
    <location>
        <begin position="189"/>
        <end position="199"/>
    </location>
</feature>
<dbReference type="PANTHER" id="PTHR10921:SF1">
    <property type="entry name" value="NUCLEAR DISTRIBUTION PROTEIN NUDE HOMOLOG"/>
    <property type="match status" value="1"/>
</dbReference>
<dbReference type="GO" id="GO:0051642">
    <property type="term" value="P:centrosome localization"/>
    <property type="evidence" value="ECO:0007669"/>
    <property type="project" value="TreeGrafter"/>
</dbReference>
<dbReference type="Pfam" id="PF04880">
    <property type="entry name" value="NUDE_C"/>
    <property type="match status" value="1"/>
</dbReference>
<reference evidence="9 10" key="1">
    <citation type="submission" date="2020-01" db="EMBL/GenBank/DDBJ databases">
        <authorList>
            <person name="Palmer J.M."/>
        </authorList>
    </citation>
    <scope>NUCLEOTIDE SEQUENCE [LARGE SCALE GENOMIC DNA]</scope>
    <source>
        <strain evidence="9 10">TWF970</strain>
    </source>
</reference>
<evidence type="ECO:0000259" key="8">
    <source>
        <dbReference type="Pfam" id="PF04880"/>
    </source>
</evidence>
<comment type="similarity">
    <text evidence="2">Belongs to the nudE family.</text>
</comment>
<feature type="compositionally biased region" description="Polar residues" evidence="7">
    <location>
        <begin position="490"/>
        <end position="505"/>
    </location>
</feature>
<keyword evidence="4" id="KW-0493">Microtubule</keyword>
<dbReference type="GO" id="GO:0007020">
    <property type="term" value="P:microtubule nucleation"/>
    <property type="evidence" value="ECO:0007669"/>
    <property type="project" value="TreeGrafter"/>
</dbReference>
<keyword evidence="5" id="KW-0175">Coiled coil</keyword>
<dbReference type="GO" id="GO:0047496">
    <property type="term" value="P:vesicle transport along microtubule"/>
    <property type="evidence" value="ECO:0007669"/>
    <property type="project" value="TreeGrafter"/>
</dbReference>
<evidence type="ECO:0000313" key="9">
    <source>
        <dbReference type="EMBL" id="KAF3273022.1"/>
    </source>
</evidence>
<dbReference type="PANTHER" id="PTHR10921">
    <property type="entry name" value="NUCLEAR DISTRIBUTION PROTEIN NUDE HOMOLOG 1"/>
    <property type="match status" value="1"/>
</dbReference>
<protein>
    <submittedName>
        <fullName evidence="9">NADH:ubiquinone oxidoreductase</fullName>
    </submittedName>
</protein>
<evidence type="ECO:0000313" key="10">
    <source>
        <dbReference type="Proteomes" id="UP000474640"/>
    </source>
</evidence>
<dbReference type="GO" id="GO:0005871">
    <property type="term" value="C:kinesin complex"/>
    <property type="evidence" value="ECO:0007669"/>
    <property type="project" value="TreeGrafter"/>
</dbReference>
<accession>A0A7C8V0B5</accession>
<dbReference type="EMBL" id="JAABOJ010000059">
    <property type="protein sequence ID" value="KAF3273022.1"/>
    <property type="molecule type" value="Genomic_DNA"/>
</dbReference>
<evidence type="ECO:0000256" key="3">
    <source>
        <dbReference type="ARBA" id="ARBA00022490"/>
    </source>
</evidence>